<evidence type="ECO:0008006" key="3">
    <source>
        <dbReference type="Google" id="ProtNLM"/>
    </source>
</evidence>
<reference evidence="1 2" key="1">
    <citation type="submission" date="2018-02" db="EMBL/GenBank/DDBJ databases">
        <title>Complete genome of Nitrosopumilus ureaphilus PS0.</title>
        <authorList>
            <person name="Qin W."/>
            <person name="Zheng Y."/>
            <person name="Stahl D.A."/>
        </authorList>
    </citation>
    <scope>NUCLEOTIDE SEQUENCE [LARGE SCALE GENOMIC DNA]</scope>
    <source>
        <strain evidence="1 2">PS0</strain>
    </source>
</reference>
<keyword evidence="2" id="KW-1185">Reference proteome</keyword>
<dbReference type="AlphaFoldDB" id="A0A7D5R7W9"/>
<dbReference type="KEGG" id="nue:C5F50_08460"/>
<sequence length="331" mass="37787">MLEKKHPAIILVSLLFFSISNSFAVGIDDIIVYQKQKEWYVGSNLNPGDSFVYRVCDDKTFTKSMFAEKCYAIQLDFYDIFDGPNGKTWIAQSFVSYDDFTKPGIFQIDADTFEITTDNSNLEFAQSVENTLFNIGKFANSNFPKILQVGQSWGTVPSYLTVDSDMMVLNEDVTEIGQEPFEVFAVGYDIKERSTYSISKQFPFPLWGQVYSSTVIYPEPDFLFSFELLEYDFGSLENTKLEIQLDLENPVISNNPALIDDDIPTDFDESLTNYDDLICIPNEFVKLNSTGSITVDDAGWAEIEHRRSLDDIESDIIHEIFVRSIDEVFEN</sequence>
<organism evidence="1 2">
    <name type="scientific">Nitrosopumilus ureiphilus</name>
    <dbReference type="NCBI Taxonomy" id="1470067"/>
    <lineage>
        <taxon>Archaea</taxon>
        <taxon>Nitrososphaerota</taxon>
        <taxon>Nitrososphaeria</taxon>
        <taxon>Nitrosopumilales</taxon>
        <taxon>Nitrosopumilaceae</taxon>
        <taxon>Nitrosopumilus</taxon>
    </lineage>
</organism>
<dbReference type="OrthoDB" id="14124at2157"/>
<evidence type="ECO:0000313" key="1">
    <source>
        <dbReference type="EMBL" id="QLH07099.1"/>
    </source>
</evidence>
<name>A0A7D5R7W9_9ARCH</name>
<accession>A0A7D5R7W9</accession>
<gene>
    <name evidence="1" type="ORF">C5F50_08460</name>
</gene>
<proteinExistence type="predicted"/>
<dbReference type="GeneID" id="56068126"/>
<dbReference type="EMBL" id="CP026995">
    <property type="protein sequence ID" value="QLH07099.1"/>
    <property type="molecule type" value="Genomic_DNA"/>
</dbReference>
<evidence type="ECO:0000313" key="2">
    <source>
        <dbReference type="Proteomes" id="UP000509478"/>
    </source>
</evidence>
<protein>
    <recommendedName>
        <fullName evidence="3">Peptidase</fullName>
    </recommendedName>
</protein>
<dbReference type="Proteomes" id="UP000509478">
    <property type="component" value="Chromosome"/>
</dbReference>
<dbReference type="RefSeq" id="WP_179370963.1">
    <property type="nucleotide sequence ID" value="NZ_CP026995.1"/>
</dbReference>